<evidence type="ECO:0000256" key="2">
    <source>
        <dbReference type="ARBA" id="ARBA00023002"/>
    </source>
</evidence>
<reference evidence="4" key="1">
    <citation type="submission" date="2020-01" db="EMBL/GenBank/DDBJ databases">
        <title>Development of genomics and gene disruption for Polysphondylium violaceum indicates a role for the polyketide synthase stlB in stalk morphogenesis.</title>
        <authorList>
            <person name="Narita B."/>
            <person name="Kawabe Y."/>
            <person name="Kin K."/>
            <person name="Saito T."/>
            <person name="Gibbs R."/>
            <person name="Kuspa A."/>
            <person name="Muzny D."/>
            <person name="Queller D."/>
            <person name="Richards S."/>
            <person name="Strassman J."/>
            <person name="Sucgang R."/>
            <person name="Worley K."/>
            <person name="Schaap P."/>
        </authorList>
    </citation>
    <scope>NUCLEOTIDE SEQUENCE</scope>
    <source>
        <strain evidence="4">QSvi11</strain>
    </source>
</reference>
<dbReference type="InterPro" id="IPR012864">
    <property type="entry name" value="PCO/ADO"/>
</dbReference>
<evidence type="ECO:0000256" key="3">
    <source>
        <dbReference type="ARBA" id="ARBA00023004"/>
    </source>
</evidence>
<dbReference type="Proteomes" id="UP000695562">
    <property type="component" value="Unassembled WGS sequence"/>
</dbReference>
<keyword evidence="1" id="KW-0479">Metal-binding</keyword>
<dbReference type="Gene3D" id="2.60.120.10">
    <property type="entry name" value="Jelly Rolls"/>
    <property type="match status" value="1"/>
</dbReference>
<dbReference type="PANTHER" id="PTHR22966:SF61">
    <property type="entry name" value="2-AMINOETHANETHIOL DIOXYGENASE"/>
    <property type="match status" value="1"/>
</dbReference>
<dbReference type="GO" id="GO:0005739">
    <property type="term" value="C:mitochondrion"/>
    <property type="evidence" value="ECO:0007669"/>
    <property type="project" value="TreeGrafter"/>
</dbReference>
<dbReference type="GO" id="GO:0016702">
    <property type="term" value="F:oxidoreductase activity, acting on single donors with incorporation of molecular oxygen, incorporation of two atoms of oxygen"/>
    <property type="evidence" value="ECO:0007669"/>
    <property type="project" value="InterPro"/>
</dbReference>
<dbReference type="AlphaFoldDB" id="A0A8J4PWB4"/>
<comment type="caution">
    <text evidence="4">The sequence shown here is derived from an EMBL/GenBank/DDBJ whole genome shotgun (WGS) entry which is preliminary data.</text>
</comment>
<dbReference type="SUPFAM" id="SSF51182">
    <property type="entry name" value="RmlC-like cupins"/>
    <property type="match status" value="1"/>
</dbReference>
<dbReference type="PANTHER" id="PTHR22966">
    <property type="entry name" value="2-AMINOETHANETHIOL DIOXYGENASE"/>
    <property type="match status" value="1"/>
</dbReference>
<accession>A0A8J4PWB4</accession>
<evidence type="ECO:0000256" key="1">
    <source>
        <dbReference type="ARBA" id="ARBA00022723"/>
    </source>
</evidence>
<sequence>MGLSNSNGIYRLIKTAERLLGSPNRASAMTDSHQHRQQMSQITDSLKSIIKDINCTDLYINEEQPNLTALKPKNKNTVYYYPILENNMFTLGIFAFPPHTHMPLHDHPQMTVLSKVLYGSVYCQQYDWRTTPKLVREAGEVSIQGQVDYLGESVITSQSQYKTTLPHRGNIHSFATKDEPAAMLDLLYPPYDFRTRFCTYYKPVELDNNNNNPTNQTSSTSQPIVFQSYSATEFNCEPGSPHTGLTLLRDEILKEFNKLT</sequence>
<dbReference type="Pfam" id="PF07847">
    <property type="entry name" value="PCO_ADO"/>
    <property type="match status" value="1"/>
</dbReference>
<evidence type="ECO:0000313" key="5">
    <source>
        <dbReference type="Proteomes" id="UP000695562"/>
    </source>
</evidence>
<keyword evidence="2" id="KW-0560">Oxidoreductase</keyword>
<dbReference type="InterPro" id="IPR014710">
    <property type="entry name" value="RmlC-like_jellyroll"/>
</dbReference>
<protein>
    <submittedName>
        <fullName evidence="4">Uncharacterized protein</fullName>
    </submittedName>
</protein>
<name>A0A8J4PWB4_9MYCE</name>
<evidence type="ECO:0000313" key="4">
    <source>
        <dbReference type="EMBL" id="KAF2074315.1"/>
    </source>
</evidence>
<dbReference type="GO" id="GO:0046872">
    <property type="term" value="F:metal ion binding"/>
    <property type="evidence" value="ECO:0007669"/>
    <property type="project" value="UniProtKB-KW"/>
</dbReference>
<dbReference type="OrthoDB" id="271433at2759"/>
<dbReference type="InterPro" id="IPR011051">
    <property type="entry name" value="RmlC_Cupin_sf"/>
</dbReference>
<keyword evidence="5" id="KW-1185">Reference proteome</keyword>
<proteinExistence type="predicted"/>
<dbReference type="CDD" id="cd20289">
    <property type="entry name" value="cupin_ADO"/>
    <property type="match status" value="1"/>
</dbReference>
<gene>
    <name evidence="4" type="ORF">CYY_004375</name>
</gene>
<organism evidence="4 5">
    <name type="scientific">Polysphondylium violaceum</name>
    <dbReference type="NCBI Taxonomy" id="133409"/>
    <lineage>
        <taxon>Eukaryota</taxon>
        <taxon>Amoebozoa</taxon>
        <taxon>Evosea</taxon>
        <taxon>Eumycetozoa</taxon>
        <taxon>Dictyostelia</taxon>
        <taxon>Dictyosteliales</taxon>
        <taxon>Dictyosteliaceae</taxon>
        <taxon>Polysphondylium</taxon>
    </lineage>
</organism>
<dbReference type="EMBL" id="AJWJ01000153">
    <property type="protein sequence ID" value="KAF2074315.1"/>
    <property type="molecule type" value="Genomic_DNA"/>
</dbReference>
<keyword evidence="3" id="KW-0408">Iron</keyword>